<gene>
    <name evidence="1" type="ORF">CLO192961_LOCUS466333</name>
</gene>
<dbReference type="Proteomes" id="UP000766486">
    <property type="component" value="Unassembled WGS sequence"/>
</dbReference>
<accession>A0ABY6V437</accession>
<dbReference type="EMBL" id="CABFNS010000937">
    <property type="protein sequence ID" value="VUC37264.1"/>
    <property type="molecule type" value="Genomic_DNA"/>
</dbReference>
<evidence type="ECO:0000313" key="1">
    <source>
        <dbReference type="EMBL" id="VUC37264.1"/>
    </source>
</evidence>
<organism evidence="1 2">
    <name type="scientific">Bionectria ochroleuca</name>
    <name type="common">Gliocladium roseum</name>
    <dbReference type="NCBI Taxonomy" id="29856"/>
    <lineage>
        <taxon>Eukaryota</taxon>
        <taxon>Fungi</taxon>
        <taxon>Dikarya</taxon>
        <taxon>Ascomycota</taxon>
        <taxon>Pezizomycotina</taxon>
        <taxon>Sordariomycetes</taxon>
        <taxon>Hypocreomycetidae</taxon>
        <taxon>Hypocreales</taxon>
        <taxon>Bionectriaceae</taxon>
        <taxon>Clonostachys</taxon>
    </lineage>
</organism>
<evidence type="ECO:0000313" key="2">
    <source>
        <dbReference type="Proteomes" id="UP000766486"/>
    </source>
</evidence>
<protein>
    <submittedName>
        <fullName evidence="1">Uncharacterized protein</fullName>
    </submittedName>
</protein>
<name>A0ABY6V437_BIOOC</name>
<keyword evidence="2" id="KW-1185">Reference proteome</keyword>
<reference evidence="1 2" key="1">
    <citation type="submission" date="2019-06" db="EMBL/GenBank/DDBJ databases">
        <authorList>
            <person name="Broberg M."/>
        </authorList>
    </citation>
    <scope>NUCLEOTIDE SEQUENCE [LARGE SCALE GENOMIC DNA]</scope>
</reference>
<comment type="caution">
    <text evidence="1">The sequence shown here is derived from an EMBL/GenBank/DDBJ whole genome shotgun (WGS) entry which is preliminary data.</text>
</comment>
<sequence length="116" mass="12799">MGAEKEEEWKGLQYGNVGQGKKILAALYAHLKQRPNDSLPHNFIAARVYCLTITLIKNGLGLIPFLLSRVGVADEEVDVYVAGRVAKERVCMLPTKLEAATGMRVITLEAENTTDR</sequence>
<proteinExistence type="predicted"/>